<dbReference type="STRING" id="1122133.SAMN02745157_1440"/>
<dbReference type="EMBL" id="FQUP01000001">
    <property type="protein sequence ID" value="SHF01404.1"/>
    <property type="molecule type" value="Genomic_DNA"/>
</dbReference>
<organism evidence="1 2">
    <name type="scientific">Kaistia soli DSM 19436</name>
    <dbReference type="NCBI Taxonomy" id="1122133"/>
    <lineage>
        <taxon>Bacteria</taxon>
        <taxon>Pseudomonadati</taxon>
        <taxon>Pseudomonadota</taxon>
        <taxon>Alphaproteobacteria</taxon>
        <taxon>Hyphomicrobiales</taxon>
        <taxon>Kaistiaceae</taxon>
        <taxon>Kaistia</taxon>
    </lineage>
</organism>
<dbReference type="RefSeq" id="WP_139251343.1">
    <property type="nucleotide sequence ID" value="NZ_FQUP01000001.1"/>
</dbReference>
<name>A0A1M4Y6G5_9HYPH</name>
<dbReference type="AlphaFoldDB" id="A0A1M4Y6G5"/>
<evidence type="ECO:0000313" key="1">
    <source>
        <dbReference type="EMBL" id="SHF01404.1"/>
    </source>
</evidence>
<accession>A0A1M4Y6G5</accession>
<protein>
    <submittedName>
        <fullName evidence="1">Uncharacterized protein</fullName>
    </submittedName>
</protein>
<proteinExistence type="predicted"/>
<sequence length="90" mass="9842">MRHSILMKDPFAGGRMPPRLPVLTPVEKARMSGTKALVDLMAATMVERRSALNGGCTEDDLLMAGFKQAEIDAHKMAARQMAMRQVNEAA</sequence>
<keyword evidence="2" id="KW-1185">Reference proteome</keyword>
<dbReference type="Proteomes" id="UP000184485">
    <property type="component" value="Unassembled WGS sequence"/>
</dbReference>
<evidence type="ECO:0000313" key="2">
    <source>
        <dbReference type="Proteomes" id="UP000184485"/>
    </source>
</evidence>
<gene>
    <name evidence="1" type="ORF">SAMN02745157_1440</name>
</gene>
<reference evidence="1 2" key="1">
    <citation type="submission" date="2016-11" db="EMBL/GenBank/DDBJ databases">
        <authorList>
            <person name="Jaros S."/>
            <person name="Januszkiewicz K."/>
            <person name="Wedrychowicz H."/>
        </authorList>
    </citation>
    <scope>NUCLEOTIDE SEQUENCE [LARGE SCALE GENOMIC DNA]</scope>
    <source>
        <strain evidence="1 2">DSM 19436</strain>
    </source>
</reference>